<feature type="compositionally biased region" description="Polar residues" evidence="6">
    <location>
        <begin position="1662"/>
        <end position="1681"/>
    </location>
</feature>
<feature type="compositionally biased region" description="Polar residues" evidence="6">
    <location>
        <begin position="1308"/>
        <end position="1333"/>
    </location>
</feature>
<evidence type="ECO:0000256" key="6">
    <source>
        <dbReference type="SAM" id="MobiDB-lite"/>
    </source>
</evidence>
<dbReference type="RefSeq" id="XP_050503351.1">
    <property type="nucleotide sequence ID" value="XM_050647394.1"/>
</dbReference>
<feature type="compositionally biased region" description="Polar residues" evidence="6">
    <location>
        <begin position="1617"/>
        <end position="1626"/>
    </location>
</feature>
<protein>
    <recommendedName>
        <fullName evidence="7">DNA mismatch repair proteins mutS family domain-containing protein</fullName>
    </recommendedName>
</protein>
<accession>A0ABM5JZI4</accession>
<feature type="region of interest" description="Disordered" evidence="6">
    <location>
        <begin position="1537"/>
        <end position="1564"/>
    </location>
</feature>
<dbReference type="SUPFAM" id="SSF48334">
    <property type="entry name" value="DNA repair protein MutS, domain III"/>
    <property type="match status" value="1"/>
</dbReference>
<feature type="compositionally biased region" description="Polar residues" evidence="6">
    <location>
        <begin position="1553"/>
        <end position="1563"/>
    </location>
</feature>
<dbReference type="PROSITE" id="PS00486">
    <property type="entry name" value="DNA_MISMATCH_REPAIR_2"/>
    <property type="match status" value="1"/>
</dbReference>
<dbReference type="Pfam" id="PF00488">
    <property type="entry name" value="MutS_V"/>
    <property type="match status" value="1"/>
</dbReference>
<dbReference type="SUPFAM" id="SSF52540">
    <property type="entry name" value="P-loop containing nucleoside triphosphate hydrolases"/>
    <property type="match status" value="1"/>
</dbReference>
<dbReference type="SMART" id="SM00534">
    <property type="entry name" value="MUTSac"/>
    <property type="match status" value="1"/>
</dbReference>
<dbReference type="Proteomes" id="UP001652700">
    <property type="component" value="Unplaced"/>
</dbReference>
<feature type="compositionally biased region" description="Low complexity" evidence="6">
    <location>
        <begin position="1542"/>
        <end position="1552"/>
    </location>
</feature>
<evidence type="ECO:0000313" key="9">
    <source>
        <dbReference type="Proteomes" id="UP001652700"/>
    </source>
</evidence>
<evidence type="ECO:0000256" key="5">
    <source>
        <dbReference type="ARBA" id="ARBA00023254"/>
    </source>
</evidence>
<evidence type="ECO:0000256" key="1">
    <source>
        <dbReference type="ARBA" id="ARBA00006271"/>
    </source>
</evidence>
<dbReference type="EnsemblMetazoa" id="XM_050647394.1">
    <property type="protein sequence ID" value="XP_050503351.1"/>
    <property type="gene ID" value="LOC114325556"/>
</dbReference>
<evidence type="ECO:0000256" key="3">
    <source>
        <dbReference type="ARBA" id="ARBA00022840"/>
    </source>
</evidence>
<evidence type="ECO:0000259" key="7">
    <source>
        <dbReference type="PROSITE" id="PS00486"/>
    </source>
</evidence>
<dbReference type="InterPro" id="IPR036678">
    <property type="entry name" value="MutS_con_dom_sf"/>
</dbReference>
<feature type="region of interest" description="Disordered" evidence="6">
    <location>
        <begin position="1593"/>
        <end position="1733"/>
    </location>
</feature>
<organism evidence="8 9">
    <name type="scientific">Diabrotica virgifera virgifera</name>
    <name type="common">western corn rootworm</name>
    <dbReference type="NCBI Taxonomy" id="50390"/>
    <lineage>
        <taxon>Eukaryota</taxon>
        <taxon>Metazoa</taxon>
        <taxon>Ecdysozoa</taxon>
        <taxon>Arthropoda</taxon>
        <taxon>Hexapoda</taxon>
        <taxon>Insecta</taxon>
        <taxon>Pterygota</taxon>
        <taxon>Neoptera</taxon>
        <taxon>Endopterygota</taxon>
        <taxon>Coleoptera</taxon>
        <taxon>Polyphaga</taxon>
        <taxon>Cucujiformia</taxon>
        <taxon>Chrysomeloidea</taxon>
        <taxon>Chrysomelidae</taxon>
        <taxon>Galerucinae</taxon>
        <taxon>Diabroticina</taxon>
        <taxon>Diabroticites</taxon>
        <taxon>Diabrotica</taxon>
    </lineage>
</organism>
<dbReference type="Gene3D" id="1.10.1420.10">
    <property type="match status" value="2"/>
</dbReference>
<evidence type="ECO:0000256" key="2">
    <source>
        <dbReference type="ARBA" id="ARBA00022741"/>
    </source>
</evidence>
<dbReference type="InterPro" id="IPR045076">
    <property type="entry name" value="MutS"/>
</dbReference>
<dbReference type="PANTHER" id="PTHR11361">
    <property type="entry name" value="DNA MISMATCH REPAIR PROTEIN MUTS FAMILY MEMBER"/>
    <property type="match status" value="1"/>
</dbReference>
<comment type="similarity">
    <text evidence="1">Belongs to the DNA mismatch repair MutS family.</text>
</comment>
<keyword evidence="9" id="KW-1185">Reference proteome</keyword>
<feature type="region of interest" description="Disordered" evidence="6">
    <location>
        <begin position="1755"/>
        <end position="1785"/>
    </location>
</feature>
<dbReference type="Gene3D" id="3.30.420.110">
    <property type="entry name" value="MutS, connector domain"/>
    <property type="match status" value="1"/>
</dbReference>
<dbReference type="InterPro" id="IPR027417">
    <property type="entry name" value="P-loop_NTPase"/>
</dbReference>
<keyword evidence="5" id="KW-0469">Meiosis</keyword>
<dbReference type="InterPro" id="IPR000432">
    <property type="entry name" value="DNA_mismatch_repair_MutS_C"/>
</dbReference>
<feature type="domain" description="DNA mismatch repair proteins mutS family" evidence="7">
    <location>
        <begin position="696"/>
        <end position="712"/>
    </location>
</feature>
<feature type="compositionally biased region" description="Low complexity" evidence="6">
    <location>
        <begin position="1686"/>
        <end position="1703"/>
    </location>
</feature>
<keyword evidence="3" id="KW-0067">ATP-binding</keyword>
<dbReference type="Gene3D" id="3.40.50.300">
    <property type="entry name" value="P-loop containing nucleotide triphosphate hydrolases"/>
    <property type="match status" value="1"/>
</dbReference>
<keyword evidence="4" id="KW-0238">DNA-binding</keyword>
<dbReference type="GeneID" id="114325556"/>
<keyword evidence="2" id="KW-0547">Nucleotide-binding</keyword>
<dbReference type="InterPro" id="IPR007860">
    <property type="entry name" value="DNA_mmatch_repair_MutS_con_dom"/>
</dbReference>
<feature type="compositionally biased region" description="Polar residues" evidence="6">
    <location>
        <begin position="1712"/>
        <end position="1731"/>
    </location>
</feature>
<proteinExistence type="inferred from homology"/>
<dbReference type="InterPro" id="IPR036187">
    <property type="entry name" value="DNA_mismatch_repair_MutS_sf"/>
</dbReference>
<name>A0ABM5JZI4_DIAVI</name>
<feature type="compositionally biased region" description="Low complexity" evidence="6">
    <location>
        <begin position="77"/>
        <end position="89"/>
    </location>
</feature>
<evidence type="ECO:0000313" key="8">
    <source>
        <dbReference type="EnsemblMetazoa" id="XP_050503351.1"/>
    </source>
</evidence>
<sequence>MNLNDCIINQRNKSKSKSKFIITNKTDQQPRQSGDSTISVDTISSFSLLNKRSAKKSSTLHSSKTKWGSTCVSVLNSSSSRKSTSTKTTDGNPSKTIVALTEGRGTAQCEVGIAVITISNPQLVICQISDTQNYINTLTKINIFNPSEILFPNTFEHFGGNRLITKVKEQFPKIRYTAVPRSVFNKINGLEILSKLCIPSLNGVLLILQHRYYALAAACALLSHLQDNLYVYHAAGSLKIDYQESEGYALIDVSTADRLELVFSAKPAQANKFSSLLGILDCCYTKIGKRKLRSWILQPPSRILYIEERLDCVEELMKNPELLPSVQIMLQKLSSVDALLNVGTIIPDDPQKCSVRQLNYIINLNGIIDLINPLKELLVDLKQPFFVRLKRTLEDPAFKEIKEMVQEVVNDYVQPTKSQTMMHQRCFAIKPGVNELLDVVRKVFTERLNDMKDYVEGLSDKYNIPLTLGNNQKKGYHIVLNLNKSNMKNMKNSDLPNEFIEINRSTSYYTMKTPELVNISTRVDDIMEDILKMSNVIVYNMVLNIKDHIYLFHTFCDEIAQLDVYQSLAQTSLENHYIRPSFGEYTEIQLGQHPLLNFLLPSKPTANSVFCSDEYNVHIITGPNGSGKSVFIRQVMLLQIMAQLGCYVPAESAIFKPVNKMFARIYLGDNMEYSASSFVLEIKEMKYILSTMTENSLIIIDELCRSTSLEEGISLAVAILEQLARFSSYIYITTHFTTLAKLHMMYPNIKTWQMDTIAIGEDPKTFKLDYKYSVVPGITTIGRYGVYIVRKIWPDSIVDKIDNRLDVLEKEQKKSLFTSLNQKFVLKYQVESEMKYLKRRQLLSTPKIHQLLLQYEMNLNYIGALNYKTSISPSASQQCSERQNGTGSDGINNLEHDLPNIMSTQEYLQQEARLENIFTPVQNQGLRSSQYNLLSPLSEQSFPNSLRSKLSFNLDQLNMFSPIVTIHELDAYPQALETSMISNFVMPFSQEHTKFLPILTSSGYQQEQSVLQSCNPFEFKQSQNFQMQMSPQCGVTPTINQTTLSSYSLNKSLELQQHVTSLRVTGRNQLSPSPPTNVWSHSTRPLDLSSIVSVEEYESICDEFQNEMEECQSGDINTSTYKKDKSAVIQKEDRETPMFNNKMSARNTYKYYISPIVTIIEGPNDTTQSISGDEEEIHNLKCAKSDSSMDLNDKDADINVNTTKNNIKLNIVSNILLKAPNENVIDNNDVSSDDELGKVEDIHEKNYSDENLVNEFNQEEETESAALHNKIEKHFSENFEKIKLDNDQECAELLNSVNNKHTDDDLSCLTSNSPKYGNRQPSTNLHQVPSSYSPKRVNRQPMLRQVPSSNSPKPGNRQPMIPLFQSRIGLKKKNCAPKRKLKKETINNQNMDVDEDSHVIQLENKDNKSIYDEKVDLKVEKSPKLLGKVLKRIQCRRRKTLKANFNALPIKSRNNYENKTGKVDQDASNISDELIPQENINKILNRYNSNEDKDKKNKSEFFAKALSSNVSIVDQVCKSTSEDEQDKIEDNISQKIVENVDNNNSSSLTNTSPPQKIDSTGENFTPKEIININSSTSISAASKCRNLDDADDLSAESAKENNITSVSSASRKRNLDDNPNQLSTSESCDRSRKSNTSDSANRLLKEISSSPRRQIKLRNTRNNKNIVNVSSSPNTSFASKNRNLEGSGSSTSTSSAQPSAQQPKINKKFDSTGKNLPSKESNKNSSTSISAASKCRNLDDAADLSSESAKEINITSVSSASRKRNLDENHSNLSTSESCSRSVQLNTSNNANRLLNESSSSETFEIKWLNTQNDKITLNLSSSTNTSFASKKRNLDGTGGFTFTSSAQAFVQQPKVNKKFVPPRKLTAKRIKQEFEEQDRIMLESSSSKSQYTKYLEQRLNRPSVRQIQDATHVATLRKTVRGFEVVASEAAKSKPKGTMFKTFSNENFDMTIFSDKNAKCFENFINSKETDLQFLNFNKQKEESKMPFSFSKSSEQMSTFDYFVNNSQNQGSSNQKTFKMSLTPDGYYKQHKDDMNALLKKYLNPSPVGSSSQKSVGLNFNIFGNPNLSNEDFDL</sequence>
<feature type="compositionally biased region" description="Polar residues" evidence="6">
    <location>
        <begin position="1600"/>
        <end position="1609"/>
    </location>
</feature>
<evidence type="ECO:0000256" key="4">
    <source>
        <dbReference type="ARBA" id="ARBA00023125"/>
    </source>
</evidence>
<dbReference type="PANTHER" id="PTHR11361:SF21">
    <property type="entry name" value="MUTS PROTEIN HOMOLOG 4"/>
    <property type="match status" value="1"/>
</dbReference>
<feature type="region of interest" description="Disordered" evidence="6">
    <location>
        <begin position="1301"/>
        <end position="1366"/>
    </location>
</feature>
<dbReference type="Pfam" id="PF05188">
    <property type="entry name" value="MutS_II"/>
    <property type="match status" value="1"/>
</dbReference>
<dbReference type="InterPro" id="IPR007696">
    <property type="entry name" value="DNA_mismatch_repair_MutS_core"/>
</dbReference>
<reference evidence="8" key="1">
    <citation type="submission" date="2025-05" db="UniProtKB">
        <authorList>
            <consortium name="EnsemblMetazoa"/>
        </authorList>
    </citation>
    <scope>IDENTIFICATION</scope>
</reference>
<dbReference type="SMART" id="SM00533">
    <property type="entry name" value="MUTSd"/>
    <property type="match status" value="1"/>
</dbReference>
<dbReference type="Pfam" id="PF05192">
    <property type="entry name" value="MutS_III"/>
    <property type="match status" value="1"/>
</dbReference>
<feature type="compositionally biased region" description="Polar residues" evidence="6">
    <location>
        <begin position="1771"/>
        <end position="1785"/>
    </location>
</feature>
<feature type="region of interest" description="Disordered" evidence="6">
    <location>
        <begin position="77"/>
        <end position="96"/>
    </location>
</feature>